<feature type="domain" description="Integrase core" evidence="1">
    <location>
        <begin position="43"/>
        <end position="85"/>
    </location>
</feature>
<proteinExistence type="predicted"/>
<sequence length="108" mass="12999">MVRLRQMELHCSREMVRDACRRVDPEGVALRALLRHNIVRRTYRVEHPNALWHVDGNHKLIRWSIVIHGGIDGFSRTVFFWLRLTTTRRQQFWNNLKLLRAILAFQLD</sequence>
<dbReference type="PANTHER" id="PTHR46791">
    <property type="entry name" value="EXPRESSED PROTEIN"/>
    <property type="match status" value="1"/>
</dbReference>
<evidence type="ECO:0000313" key="3">
    <source>
        <dbReference type="Proteomes" id="UP001374579"/>
    </source>
</evidence>
<dbReference type="Proteomes" id="UP001374579">
    <property type="component" value="Unassembled WGS sequence"/>
</dbReference>
<accession>A0AAN9BIF2</accession>
<evidence type="ECO:0000313" key="2">
    <source>
        <dbReference type="EMBL" id="KAK7105549.1"/>
    </source>
</evidence>
<reference evidence="2 3" key="1">
    <citation type="submission" date="2024-02" db="EMBL/GenBank/DDBJ databases">
        <title>Chromosome-scale genome assembly of the rough periwinkle Littorina saxatilis.</title>
        <authorList>
            <person name="De Jode A."/>
            <person name="Faria R."/>
            <person name="Formenti G."/>
            <person name="Sims Y."/>
            <person name="Smith T.P."/>
            <person name="Tracey A."/>
            <person name="Wood J.M.D."/>
            <person name="Zagrodzka Z.B."/>
            <person name="Johannesson K."/>
            <person name="Butlin R.K."/>
            <person name="Leder E.H."/>
        </authorList>
    </citation>
    <scope>NUCLEOTIDE SEQUENCE [LARGE SCALE GENOMIC DNA]</scope>
    <source>
        <strain evidence="2">Snail1</strain>
        <tissue evidence="2">Muscle</tissue>
    </source>
</reference>
<name>A0AAN9BIF2_9CAEN</name>
<dbReference type="EMBL" id="JBAMIC010000007">
    <property type="protein sequence ID" value="KAK7105549.1"/>
    <property type="molecule type" value="Genomic_DNA"/>
</dbReference>
<dbReference type="PANTHER" id="PTHR46791:SF5">
    <property type="entry name" value="CLR5 DOMAIN-CONTAINING PROTEIN-RELATED"/>
    <property type="match status" value="1"/>
</dbReference>
<organism evidence="2 3">
    <name type="scientific">Littorina saxatilis</name>
    <dbReference type="NCBI Taxonomy" id="31220"/>
    <lineage>
        <taxon>Eukaryota</taxon>
        <taxon>Metazoa</taxon>
        <taxon>Spiralia</taxon>
        <taxon>Lophotrochozoa</taxon>
        <taxon>Mollusca</taxon>
        <taxon>Gastropoda</taxon>
        <taxon>Caenogastropoda</taxon>
        <taxon>Littorinimorpha</taxon>
        <taxon>Littorinoidea</taxon>
        <taxon>Littorinidae</taxon>
        <taxon>Littorina</taxon>
    </lineage>
</organism>
<protein>
    <recommendedName>
        <fullName evidence="1">Integrase core domain-containing protein</fullName>
    </recommendedName>
</protein>
<dbReference type="Pfam" id="PF24764">
    <property type="entry name" value="rva_4"/>
    <property type="match status" value="1"/>
</dbReference>
<keyword evidence="3" id="KW-1185">Reference proteome</keyword>
<gene>
    <name evidence="2" type="ORF">V1264_016914</name>
</gene>
<dbReference type="InterPro" id="IPR058913">
    <property type="entry name" value="Integrase_dom_put"/>
</dbReference>
<evidence type="ECO:0000259" key="1">
    <source>
        <dbReference type="Pfam" id="PF24764"/>
    </source>
</evidence>
<dbReference type="AlphaFoldDB" id="A0AAN9BIF2"/>
<comment type="caution">
    <text evidence="2">The sequence shown here is derived from an EMBL/GenBank/DDBJ whole genome shotgun (WGS) entry which is preliminary data.</text>
</comment>